<reference evidence="2 5" key="1">
    <citation type="submission" date="2020-08" db="EMBL/GenBank/DDBJ databases">
        <title>Genomic Encyclopedia of Type Strains, Phase IV (KMG-IV): sequencing the most valuable type-strain genomes for metagenomic binning, comparative biology and taxonomic classification.</title>
        <authorList>
            <person name="Goeker M."/>
        </authorList>
    </citation>
    <scope>NUCLEOTIDE SEQUENCE [LARGE SCALE GENOMIC DNA]</scope>
    <source>
        <strain evidence="2 5">DSM 101535</strain>
    </source>
</reference>
<evidence type="ECO:0000313" key="2">
    <source>
        <dbReference type="EMBL" id="MBB5726330.1"/>
    </source>
</evidence>
<accession>A0A7X0JDX2</accession>
<feature type="compositionally biased region" description="Acidic residues" evidence="1">
    <location>
        <begin position="30"/>
        <end position="44"/>
    </location>
</feature>
<dbReference type="EMBL" id="JACHBT010000008">
    <property type="protein sequence ID" value="MBB6504731.1"/>
    <property type="molecule type" value="Genomic_DNA"/>
</dbReference>
<reference evidence="3 4" key="2">
    <citation type="submission" date="2020-08" db="EMBL/GenBank/DDBJ databases">
        <title>The Agave Microbiome: Exploring the role of microbial communities in plant adaptations to desert environments.</title>
        <authorList>
            <person name="Partida-Martinez L.P."/>
        </authorList>
    </citation>
    <scope>NUCLEOTIDE SEQUENCE [LARGE SCALE GENOMIC DNA]</scope>
    <source>
        <strain evidence="3 4">AS3.13</strain>
    </source>
</reference>
<evidence type="ECO:0000313" key="3">
    <source>
        <dbReference type="EMBL" id="MBB6504731.1"/>
    </source>
</evidence>
<sequence length="44" mass="4719">MTEPRSHPALSEDQRDPDGGDAPDDLPAGEPDDNPDDLTVSDEE</sequence>
<organism evidence="3 4">
    <name type="scientific">Sphingomonas endophytica</name>
    <dbReference type="NCBI Taxonomy" id="869719"/>
    <lineage>
        <taxon>Bacteria</taxon>
        <taxon>Pseudomonadati</taxon>
        <taxon>Pseudomonadota</taxon>
        <taxon>Alphaproteobacteria</taxon>
        <taxon>Sphingomonadales</taxon>
        <taxon>Sphingomonadaceae</taxon>
        <taxon>Sphingomonas</taxon>
    </lineage>
</organism>
<evidence type="ECO:0000313" key="5">
    <source>
        <dbReference type="Proteomes" id="UP000560131"/>
    </source>
</evidence>
<keyword evidence="5" id="KW-1185">Reference proteome</keyword>
<dbReference type="EMBL" id="JACIJN010000007">
    <property type="protein sequence ID" value="MBB5726330.1"/>
    <property type="molecule type" value="Genomic_DNA"/>
</dbReference>
<feature type="region of interest" description="Disordered" evidence="1">
    <location>
        <begin position="1"/>
        <end position="44"/>
    </location>
</feature>
<name>A0A7X0JDX2_9SPHN</name>
<proteinExistence type="predicted"/>
<comment type="caution">
    <text evidence="3">The sequence shown here is derived from an EMBL/GenBank/DDBJ whole genome shotgun (WGS) entry which is preliminary data.</text>
</comment>
<protein>
    <submittedName>
        <fullName evidence="3">Uncharacterized protein</fullName>
    </submittedName>
</protein>
<dbReference type="Proteomes" id="UP000560131">
    <property type="component" value="Unassembled WGS sequence"/>
</dbReference>
<feature type="compositionally biased region" description="Basic and acidic residues" evidence="1">
    <location>
        <begin position="1"/>
        <end position="18"/>
    </location>
</feature>
<evidence type="ECO:0000256" key="1">
    <source>
        <dbReference type="SAM" id="MobiDB-lite"/>
    </source>
</evidence>
<gene>
    <name evidence="3" type="ORF">F4693_001708</name>
    <name evidence="2" type="ORF">FHS97_002270</name>
</gene>
<evidence type="ECO:0000313" key="4">
    <source>
        <dbReference type="Proteomes" id="UP000522313"/>
    </source>
</evidence>
<dbReference type="RefSeq" id="WP_260396535.1">
    <property type="nucleotide sequence ID" value="NZ_BAABAR010000003.1"/>
</dbReference>
<dbReference type="AlphaFoldDB" id="A0A7X0JDX2"/>
<dbReference type="Proteomes" id="UP000522313">
    <property type="component" value="Unassembled WGS sequence"/>
</dbReference>
<reference evidence="3 4" key="3">
    <citation type="submission" date="2020-08" db="EMBL/GenBank/DDBJ databases">
        <authorList>
            <person name="Partida-Martinez L."/>
            <person name="Huntemann M."/>
            <person name="Clum A."/>
            <person name="Wang J."/>
            <person name="Palaniappan K."/>
            <person name="Ritter S."/>
            <person name="Chen I.-M."/>
            <person name="Stamatis D."/>
            <person name="Reddy T."/>
            <person name="O'Malley R."/>
            <person name="Daum C."/>
            <person name="Shapiro N."/>
            <person name="Ivanova N."/>
            <person name="Kyrpides N."/>
            <person name="Woyke T."/>
        </authorList>
    </citation>
    <scope>NUCLEOTIDE SEQUENCE [LARGE SCALE GENOMIC DNA]</scope>
    <source>
        <strain evidence="3 4">AS3.13</strain>
    </source>
</reference>